<reference evidence="2" key="1">
    <citation type="submission" date="2020-05" db="EMBL/GenBank/DDBJ databases">
        <authorList>
            <consortium name="Genoscope - CEA"/>
            <person name="William W."/>
        </authorList>
    </citation>
    <scope>NUCLEOTIDE SEQUENCE [LARGE SCALE GENOMIC DNA]</scope>
    <source>
        <strain evidence="2">PCC 7821</strain>
    </source>
</reference>
<keyword evidence="3" id="KW-1185">Reference proteome</keyword>
<proteinExistence type="predicted"/>
<sequence length="93" mass="9597">MIISDLNYLETAEGNVQGGLRFTPSYVSQTVNLNSYLNSSVYASGNGAFAQAGSQATGWGSITHTQTDTVTAPGSSGSHSSSAAGSTGFFWCY</sequence>
<name>A0A6J7ZG08_PLARU</name>
<dbReference type="EMBL" id="CZCZ02000005">
    <property type="protein sequence ID" value="CAC5340265.1"/>
    <property type="molecule type" value="Genomic_DNA"/>
</dbReference>
<protein>
    <submittedName>
        <fullName evidence="2">Uncharacterized protein</fullName>
    </submittedName>
</protein>
<evidence type="ECO:0000313" key="2">
    <source>
        <dbReference type="EMBL" id="CAC5340265.1"/>
    </source>
</evidence>
<comment type="caution">
    <text evidence="2">The sequence shown here is derived from an EMBL/GenBank/DDBJ whole genome shotgun (WGS) entry which is preliminary data.</text>
</comment>
<gene>
    <name evidence="2" type="ORF">PLAN_100315</name>
</gene>
<feature type="region of interest" description="Disordered" evidence="1">
    <location>
        <begin position="65"/>
        <end position="87"/>
    </location>
</feature>
<evidence type="ECO:0000313" key="3">
    <source>
        <dbReference type="Proteomes" id="UP000196521"/>
    </source>
</evidence>
<dbReference type="Proteomes" id="UP000196521">
    <property type="component" value="Unassembled WGS sequence"/>
</dbReference>
<dbReference type="RefSeq" id="WP_148291969.1">
    <property type="nucleotide sequence ID" value="NZ_LR812491.1"/>
</dbReference>
<organism evidence="2 3">
    <name type="scientific">Planktothrix rubescens CCAP 1459/22</name>
    <dbReference type="NCBI Taxonomy" id="329571"/>
    <lineage>
        <taxon>Bacteria</taxon>
        <taxon>Bacillati</taxon>
        <taxon>Cyanobacteriota</taxon>
        <taxon>Cyanophyceae</taxon>
        <taxon>Oscillatoriophycideae</taxon>
        <taxon>Oscillatoriales</taxon>
        <taxon>Microcoleaceae</taxon>
        <taxon>Planktothrix</taxon>
    </lineage>
</organism>
<evidence type="ECO:0000256" key="1">
    <source>
        <dbReference type="SAM" id="MobiDB-lite"/>
    </source>
</evidence>
<dbReference type="AlphaFoldDB" id="A0A6J7ZG08"/>
<feature type="compositionally biased region" description="Low complexity" evidence="1">
    <location>
        <begin position="72"/>
        <end position="86"/>
    </location>
</feature>
<accession>A0A6J7ZG08</accession>